<organism evidence="1 2">
    <name type="scientific">Cystobacter ferrugineus</name>
    <dbReference type="NCBI Taxonomy" id="83449"/>
    <lineage>
        <taxon>Bacteria</taxon>
        <taxon>Pseudomonadati</taxon>
        <taxon>Myxococcota</taxon>
        <taxon>Myxococcia</taxon>
        <taxon>Myxococcales</taxon>
        <taxon>Cystobacterineae</taxon>
        <taxon>Archangiaceae</taxon>
        <taxon>Cystobacter</taxon>
    </lineage>
</organism>
<reference evidence="1 2" key="2">
    <citation type="submission" date="2016-12" db="EMBL/GenBank/DDBJ databases">
        <title>Draft Genome Sequence of Cystobacter ferrugineus Strain Cbfe23.</title>
        <authorList>
            <person name="Akbar S."/>
            <person name="Dowd S.E."/>
            <person name="Stevens D.C."/>
        </authorList>
    </citation>
    <scope>NUCLEOTIDE SEQUENCE [LARGE SCALE GENOMIC DNA]</scope>
    <source>
        <strain evidence="1 2">Cbfe23</strain>
    </source>
</reference>
<evidence type="ECO:0000313" key="1">
    <source>
        <dbReference type="EMBL" id="OJH42503.1"/>
    </source>
</evidence>
<evidence type="ECO:0000313" key="2">
    <source>
        <dbReference type="Proteomes" id="UP000182229"/>
    </source>
</evidence>
<dbReference type="EMBL" id="MPIN01000001">
    <property type="protein sequence ID" value="OJH42503.1"/>
    <property type="molecule type" value="Genomic_DNA"/>
</dbReference>
<protein>
    <submittedName>
        <fullName evidence="1">Uncharacterized protein</fullName>
    </submittedName>
</protein>
<accession>A0A1L9BJT3</accession>
<dbReference type="AlphaFoldDB" id="A0A1L9BJT3"/>
<dbReference type="RefSeq" id="WP_071896598.1">
    <property type="nucleotide sequence ID" value="NZ_MPIN01000001.1"/>
</dbReference>
<comment type="caution">
    <text evidence="1">The sequence shown here is derived from an EMBL/GenBank/DDBJ whole genome shotgun (WGS) entry which is preliminary data.</text>
</comment>
<keyword evidence="2" id="KW-1185">Reference proteome</keyword>
<name>A0A1L9BJT3_9BACT</name>
<dbReference type="STRING" id="83449.BON30_04735"/>
<dbReference type="Proteomes" id="UP000182229">
    <property type="component" value="Unassembled WGS sequence"/>
</dbReference>
<reference evidence="2" key="1">
    <citation type="submission" date="2016-11" db="EMBL/GenBank/DDBJ databases">
        <authorList>
            <person name="Shukria A."/>
            <person name="Stevens D.C."/>
        </authorList>
    </citation>
    <scope>NUCLEOTIDE SEQUENCE [LARGE SCALE GENOMIC DNA]</scope>
    <source>
        <strain evidence="2">Cbfe23</strain>
    </source>
</reference>
<proteinExistence type="predicted"/>
<sequence>MAFETPRASLLRSGSLAARCVPEQEQVDEFFECRVLGKDRAERCLLDTHVSWTAVYPVSLRNGKTSATVTVKPLDEVGSVPGLPVISYADVARVLLELAGDRARAGQRLLITTANGWSAEPRSV</sequence>
<gene>
    <name evidence="1" type="ORF">BON30_04735</name>
</gene>